<evidence type="ECO:0000313" key="2">
    <source>
        <dbReference type="Proteomes" id="UP000002892"/>
    </source>
</evidence>
<sequence>MKKQRNSSVNQIETQINTTLDALNSRKLLYTFNYIYKKERENNKWILSWSNHESGKFNTGEYFLKLEQYKKIIRNNSYLCILYDGSLIRVSYTFQNNILLGHNLLWWPAPYAYPNVTIDDFSPSELMEEFLNDLTWHEVLNMRSPVRIDFDPKVASEIHPATHIHMQHKDCRMYVEKPLCFNRFINFILKNNYPNLRFDFDDYDYIYFELPSNLETFDVSNSGIII</sequence>
<accession>I4DAC9</accession>
<dbReference type="Pfam" id="PF10053">
    <property type="entry name" value="DUF2290"/>
    <property type="match status" value="1"/>
</dbReference>
<dbReference type="InterPro" id="IPR018742">
    <property type="entry name" value="DUF2290"/>
</dbReference>
<organism evidence="1 2">
    <name type="scientific">Desulfosporosinus acidiphilus (strain DSM 22704 / JCM 16185 / SJ4)</name>
    <dbReference type="NCBI Taxonomy" id="646529"/>
    <lineage>
        <taxon>Bacteria</taxon>
        <taxon>Bacillati</taxon>
        <taxon>Bacillota</taxon>
        <taxon>Clostridia</taxon>
        <taxon>Eubacteriales</taxon>
        <taxon>Desulfitobacteriaceae</taxon>
        <taxon>Desulfosporosinus</taxon>
    </lineage>
</organism>
<gene>
    <name evidence="1" type="ordered locus">Desaci_3875</name>
</gene>
<dbReference type="RefSeq" id="WP_014828740.1">
    <property type="nucleotide sequence ID" value="NC_018068.1"/>
</dbReference>
<dbReference type="KEGG" id="dai:Desaci_3875"/>
<dbReference type="STRING" id="646529.Desaci_3875"/>
<dbReference type="OrthoDB" id="4182144at2"/>
<dbReference type="HOGENOM" id="CLU_105345_0_0_9"/>
<dbReference type="AlphaFoldDB" id="I4DAC9"/>
<protein>
    <recommendedName>
        <fullName evidence="3">DUF2290 domain-containing protein</fullName>
    </recommendedName>
</protein>
<reference evidence="1 2" key="1">
    <citation type="journal article" date="2012" name="J. Bacteriol.">
        <title>Complete genome sequences of Desulfosporosinus orientis DSM765T, Desulfosporosinus youngiae DSM17734T, Desulfosporosinus meridiei DSM13257T, and Desulfosporosinus acidiphilus DSM22704T.</title>
        <authorList>
            <person name="Pester M."/>
            <person name="Brambilla E."/>
            <person name="Alazard D."/>
            <person name="Rattei T."/>
            <person name="Weinmaier T."/>
            <person name="Han J."/>
            <person name="Lucas S."/>
            <person name="Lapidus A."/>
            <person name="Cheng J.F."/>
            <person name="Goodwin L."/>
            <person name="Pitluck S."/>
            <person name="Peters L."/>
            <person name="Ovchinnikova G."/>
            <person name="Teshima H."/>
            <person name="Detter J.C."/>
            <person name="Han C.S."/>
            <person name="Tapia R."/>
            <person name="Land M.L."/>
            <person name="Hauser L."/>
            <person name="Kyrpides N.C."/>
            <person name="Ivanova N.N."/>
            <person name="Pagani I."/>
            <person name="Huntmann M."/>
            <person name="Wei C.L."/>
            <person name="Davenport K.W."/>
            <person name="Daligault H."/>
            <person name="Chain P.S."/>
            <person name="Chen A."/>
            <person name="Mavromatis K."/>
            <person name="Markowitz V."/>
            <person name="Szeto E."/>
            <person name="Mikhailova N."/>
            <person name="Pati A."/>
            <person name="Wagner M."/>
            <person name="Woyke T."/>
            <person name="Ollivier B."/>
            <person name="Klenk H.P."/>
            <person name="Spring S."/>
            <person name="Loy A."/>
        </authorList>
    </citation>
    <scope>NUCLEOTIDE SEQUENCE [LARGE SCALE GENOMIC DNA]</scope>
    <source>
        <strain evidence="2">DSM 22704 / JCM 16185 / SJ4</strain>
    </source>
</reference>
<dbReference type="eggNOG" id="COG5619">
    <property type="taxonomic scope" value="Bacteria"/>
</dbReference>
<dbReference type="Proteomes" id="UP000002892">
    <property type="component" value="Chromosome"/>
</dbReference>
<evidence type="ECO:0008006" key="3">
    <source>
        <dbReference type="Google" id="ProtNLM"/>
    </source>
</evidence>
<dbReference type="EMBL" id="CP003639">
    <property type="protein sequence ID" value="AFM42753.1"/>
    <property type="molecule type" value="Genomic_DNA"/>
</dbReference>
<proteinExistence type="predicted"/>
<evidence type="ECO:0000313" key="1">
    <source>
        <dbReference type="EMBL" id="AFM42753.1"/>
    </source>
</evidence>
<keyword evidence="2" id="KW-1185">Reference proteome</keyword>
<name>I4DAC9_DESAJ</name>